<feature type="transmembrane region" description="Helical" evidence="6">
    <location>
        <begin position="152"/>
        <end position="175"/>
    </location>
</feature>
<dbReference type="InterPro" id="IPR052536">
    <property type="entry name" value="ABC-4_Integral_Memb_Prot"/>
</dbReference>
<evidence type="ECO:0000259" key="7">
    <source>
        <dbReference type="Pfam" id="PF02687"/>
    </source>
</evidence>
<dbReference type="EMBL" id="FOMT01000006">
    <property type="protein sequence ID" value="SFF18908.1"/>
    <property type="molecule type" value="Genomic_DNA"/>
</dbReference>
<keyword evidence="5 6" id="KW-0472">Membrane</keyword>
<dbReference type="GO" id="GO:0055085">
    <property type="term" value="P:transmembrane transport"/>
    <property type="evidence" value="ECO:0007669"/>
    <property type="project" value="UniProtKB-UniRule"/>
</dbReference>
<reference evidence="9" key="1">
    <citation type="submission" date="2016-10" db="EMBL/GenBank/DDBJ databases">
        <authorList>
            <person name="Varghese N."/>
            <person name="Submissions S."/>
        </authorList>
    </citation>
    <scope>NUCLEOTIDE SEQUENCE [LARGE SCALE GENOMIC DNA]</scope>
    <source>
        <strain evidence="9">CGMCC 1.10784</strain>
    </source>
</reference>
<feature type="transmembrane region" description="Helical" evidence="6">
    <location>
        <begin position="224"/>
        <end position="250"/>
    </location>
</feature>
<feature type="transmembrane region" description="Helical" evidence="6">
    <location>
        <begin position="564"/>
        <end position="586"/>
    </location>
</feature>
<name>A0A1I2GNQ5_9BACL</name>
<feature type="domain" description="ABC3 transporter permease C-terminal" evidence="7">
    <location>
        <begin position="63"/>
        <end position="177"/>
    </location>
</feature>
<feature type="transmembrane region" description="Helical" evidence="6">
    <location>
        <begin position="21"/>
        <end position="42"/>
    </location>
</feature>
<evidence type="ECO:0000256" key="4">
    <source>
        <dbReference type="ARBA" id="ARBA00022989"/>
    </source>
</evidence>
<evidence type="ECO:0000256" key="3">
    <source>
        <dbReference type="ARBA" id="ARBA00022692"/>
    </source>
</evidence>
<keyword evidence="4 6" id="KW-1133">Transmembrane helix</keyword>
<dbReference type="InterPro" id="IPR027022">
    <property type="entry name" value="ABC_permease_BceB-typ"/>
</dbReference>
<comment type="similarity">
    <text evidence="6">Belongs to the ABC-4 integral membrane protein family.</text>
</comment>
<dbReference type="OrthoDB" id="1937696at2"/>
<dbReference type="STRING" id="1045775.SAMN05216378_5366"/>
<feature type="transmembrane region" description="Helical" evidence="6">
    <location>
        <begin position="62"/>
        <end position="82"/>
    </location>
</feature>
<protein>
    <submittedName>
        <fullName evidence="8">Putative ABC transport system permease protein</fullName>
    </submittedName>
</protein>
<evidence type="ECO:0000256" key="2">
    <source>
        <dbReference type="ARBA" id="ARBA00022475"/>
    </source>
</evidence>
<organism evidence="8 9">
    <name type="scientific">Paenibacillus catalpae</name>
    <dbReference type="NCBI Taxonomy" id="1045775"/>
    <lineage>
        <taxon>Bacteria</taxon>
        <taxon>Bacillati</taxon>
        <taxon>Bacillota</taxon>
        <taxon>Bacilli</taxon>
        <taxon>Bacillales</taxon>
        <taxon>Paenibacillaceae</taxon>
        <taxon>Paenibacillus</taxon>
    </lineage>
</organism>
<proteinExistence type="inferred from homology"/>
<dbReference type="Proteomes" id="UP000198855">
    <property type="component" value="Unassembled WGS sequence"/>
</dbReference>
<gene>
    <name evidence="8" type="ORF">SAMN05216378_5366</name>
</gene>
<dbReference type="PIRSF" id="PIRSF018968">
    <property type="entry name" value="ABC_permease_BceB"/>
    <property type="match status" value="1"/>
</dbReference>
<evidence type="ECO:0000313" key="8">
    <source>
        <dbReference type="EMBL" id="SFF18908.1"/>
    </source>
</evidence>
<accession>A0A1I2GNQ5</accession>
<feature type="transmembrane region" description="Helical" evidence="6">
    <location>
        <begin position="103"/>
        <end position="132"/>
    </location>
</feature>
<sequence>MSLRRFAFNNVIRNWRIYAGYFLSSAFSVMVFFVYSMFAFHPGLADGKIHANVSVAMHFAESVIYVFSFFFVLYSMGSFLKTRKKEFGILIMHGMTSMQLRRLVFMENIVIGFGATVAGIVVGFGFAQIILMSAKKLLSLDEALPFYFPAKAILLTGAAFMALFLLISLFTVTVLRNNSLIDLLKGSNKPKPEPKASALLSWFALLLIVGGYTVSLLAKGMIVFYAMVPVTIVVIIGTYFLFTQLSVYAVHKGRKSRSIFWRKTNIILFSDLAYRMKDNARTFFMVAILSTVAFSAIGSLFGFKSMYTDVIRNDNPFAMKYTSYDKPSEQDALTIEQTLQGSGLSYHPYQLTIKNVETKDGKQISVVAESAFNALVSAAKGNKADVEGDEAAIVHYTSTMMGAGQPELTPLTLKESALTLKPVQTIDTPAIQAGPNYYVVTDERFDQMKETKSVIYQYAFDVSGSHAALKKLGEEIDGKLGYSDNGSSDNWFMGVDYELYKQDQFFGVILFVGFFIGIVFFVGAGSFLYFRLYTDLGEDKRKFQAIHKIGLTDRELSSILSKQLMILFFAPIVVAVIHGAIALIAMQNMFEYNMMKPSLTVLGSFVIIQLVYFLFIRTKYISNVKSAWGLHLT</sequence>
<dbReference type="InterPro" id="IPR003838">
    <property type="entry name" value="ABC3_permease_C"/>
</dbReference>
<feature type="transmembrane region" description="Helical" evidence="6">
    <location>
        <begin position="598"/>
        <end position="616"/>
    </location>
</feature>
<evidence type="ECO:0000256" key="5">
    <source>
        <dbReference type="ARBA" id="ARBA00023136"/>
    </source>
</evidence>
<keyword evidence="9" id="KW-1185">Reference proteome</keyword>
<feature type="transmembrane region" description="Helical" evidence="6">
    <location>
        <begin position="283"/>
        <end position="303"/>
    </location>
</feature>
<dbReference type="PANTHER" id="PTHR46795">
    <property type="entry name" value="ABC TRANSPORTER PERMEASE-RELATED-RELATED"/>
    <property type="match status" value="1"/>
</dbReference>
<evidence type="ECO:0000256" key="6">
    <source>
        <dbReference type="PIRNR" id="PIRNR018968"/>
    </source>
</evidence>
<dbReference type="AlphaFoldDB" id="A0A1I2GNQ5"/>
<evidence type="ECO:0000256" key="1">
    <source>
        <dbReference type="ARBA" id="ARBA00004651"/>
    </source>
</evidence>
<keyword evidence="6" id="KW-0813">Transport</keyword>
<dbReference type="GO" id="GO:0005886">
    <property type="term" value="C:plasma membrane"/>
    <property type="evidence" value="ECO:0007669"/>
    <property type="project" value="UniProtKB-SubCell"/>
</dbReference>
<dbReference type="RefSeq" id="WP_091189566.1">
    <property type="nucleotide sequence ID" value="NZ_FOMT01000006.1"/>
</dbReference>
<dbReference type="PANTHER" id="PTHR46795:SF2">
    <property type="entry name" value="ABC TRANSPORTER, PERMEASE PROTEIN"/>
    <property type="match status" value="1"/>
</dbReference>
<comment type="subcellular location">
    <subcellularLocation>
        <location evidence="1 6">Cell membrane</location>
        <topology evidence="1 6">Multi-pass membrane protein</topology>
    </subcellularLocation>
</comment>
<feature type="transmembrane region" description="Helical" evidence="6">
    <location>
        <begin position="505"/>
        <end position="532"/>
    </location>
</feature>
<dbReference type="Pfam" id="PF02687">
    <property type="entry name" value="FtsX"/>
    <property type="match status" value="1"/>
</dbReference>
<evidence type="ECO:0000313" key="9">
    <source>
        <dbReference type="Proteomes" id="UP000198855"/>
    </source>
</evidence>
<feature type="transmembrane region" description="Helical" evidence="6">
    <location>
        <begin position="196"/>
        <end position="218"/>
    </location>
</feature>
<keyword evidence="3 6" id="KW-0812">Transmembrane</keyword>
<keyword evidence="2 6" id="KW-1003">Cell membrane</keyword>